<keyword evidence="4" id="KW-0804">Transcription</keyword>
<sequence>MIYTQIRAFDAVAREGSFSRAAEVLGVTQPALTIQVKALEERYGVKLLLRQGRTVTLTELGARLFKMSRRLAGLEEQIRETLTASHELEQGQLRLAVDGPHIVMGIFARFIARHPNVGLSVALGNSRFVRQELLDRRADIAILPGVAGHPQIHAVPLWHHRGIVIVARDHPWAGRAAIDLSELDGQPMVGREEGSMTQRLVEEALAKAGAVPRTVLELGSREALCAAVAAGLGLGIVWELEASLTDRLAAIPIAGDVIGSTDYVACLKSEWMRKSIKAFFQVALALPGGRPDSALRAAP</sequence>
<keyword evidence="2" id="KW-0805">Transcription regulation</keyword>
<evidence type="ECO:0000313" key="6">
    <source>
        <dbReference type="EMBL" id="ROP81374.1"/>
    </source>
</evidence>
<accession>A0A3N1KM05</accession>
<organism evidence="6 7">
    <name type="scientific">Stella humosa</name>
    <dbReference type="NCBI Taxonomy" id="94"/>
    <lineage>
        <taxon>Bacteria</taxon>
        <taxon>Pseudomonadati</taxon>
        <taxon>Pseudomonadota</taxon>
        <taxon>Alphaproteobacteria</taxon>
        <taxon>Rhodospirillales</taxon>
        <taxon>Stellaceae</taxon>
        <taxon>Stella</taxon>
    </lineage>
</organism>
<dbReference type="PANTHER" id="PTHR30126">
    <property type="entry name" value="HTH-TYPE TRANSCRIPTIONAL REGULATOR"/>
    <property type="match status" value="1"/>
</dbReference>
<dbReference type="InterPro" id="IPR036388">
    <property type="entry name" value="WH-like_DNA-bd_sf"/>
</dbReference>
<proteinExistence type="inferred from homology"/>
<gene>
    <name evidence="6" type="ORF">EDC65_5232</name>
</gene>
<dbReference type="InterPro" id="IPR000847">
    <property type="entry name" value="LysR_HTH_N"/>
</dbReference>
<dbReference type="Pfam" id="PF00126">
    <property type="entry name" value="HTH_1"/>
    <property type="match status" value="1"/>
</dbReference>
<dbReference type="PRINTS" id="PR00039">
    <property type="entry name" value="HTHLYSR"/>
</dbReference>
<name>A0A3N1KM05_9PROT</name>
<dbReference type="SUPFAM" id="SSF46785">
    <property type="entry name" value="Winged helix' DNA-binding domain"/>
    <property type="match status" value="1"/>
</dbReference>
<dbReference type="FunFam" id="1.10.10.10:FF:000001">
    <property type="entry name" value="LysR family transcriptional regulator"/>
    <property type="match status" value="1"/>
</dbReference>
<dbReference type="PROSITE" id="PS50931">
    <property type="entry name" value="HTH_LYSR"/>
    <property type="match status" value="1"/>
</dbReference>
<dbReference type="PANTHER" id="PTHR30126:SF94">
    <property type="entry name" value="LYSR FAMILY TRANSCRIPTIONAL REGULATOR"/>
    <property type="match status" value="1"/>
</dbReference>
<evidence type="ECO:0000313" key="7">
    <source>
        <dbReference type="Proteomes" id="UP000278222"/>
    </source>
</evidence>
<evidence type="ECO:0000256" key="3">
    <source>
        <dbReference type="ARBA" id="ARBA00023125"/>
    </source>
</evidence>
<reference evidence="6 7" key="1">
    <citation type="submission" date="2018-11" db="EMBL/GenBank/DDBJ databases">
        <title>Genomic Encyclopedia of Type Strains, Phase IV (KMG-IV): sequencing the most valuable type-strain genomes for metagenomic binning, comparative biology and taxonomic classification.</title>
        <authorList>
            <person name="Goeker M."/>
        </authorList>
    </citation>
    <scope>NUCLEOTIDE SEQUENCE [LARGE SCALE GENOMIC DNA]</scope>
    <source>
        <strain evidence="6 7">DSM 5900</strain>
    </source>
</reference>
<dbReference type="Gene3D" id="1.10.10.10">
    <property type="entry name" value="Winged helix-like DNA-binding domain superfamily/Winged helix DNA-binding domain"/>
    <property type="match status" value="1"/>
</dbReference>
<dbReference type="OrthoDB" id="9808620at2"/>
<comment type="caution">
    <text evidence="6">The sequence shown here is derived from an EMBL/GenBank/DDBJ whole genome shotgun (WGS) entry which is preliminary data.</text>
</comment>
<dbReference type="InterPro" id="IPR005119">
    <property type="entry name" value="LysR_subst-bd"/>
</dbReference>
<dbReference type="SUPFAM" id="SSF53850">
    <property type="entry name" value="Periplasmic binding protein-like II"/>
    <property type="match status" value="1"/>
</dbReference>
<dbReference type="InterPro" id="IPR036390">
    <property type="entry name" value="WH_DNA-bd_sf"/>
</dbReference>
<dbReference type="Pfam" id="PF03466">
    <property type="entry name" value="LysR_substrate"/>
    <property type="match status" value="1"/>
</dbReference>
<keyword evidence="3" id="KW-0238">DNA-binding</keyword>
<dbReference type="GO" id="GO:0000976">
    <property type="term" value="F:transcription cis-regulatory region binding"/>
    <property type="evidence" value="ECO:0007669"/>
    <property type="project" value="TreeGrafter"/>
</dbReference>
<evidence type="ECO:0000256" key="1">
    <source>
        <dbReference type="ARBA" id="ARBA00009437"/>
    </source>
</evidence>
<evidence type="ECO:0000256" key="4">
    <source>
        <dbReference type="ARBA" id="ARBA00023163"/>
    </source>
</evidence>
<comment type="similarity">
    <text evidence="1">Belongs to the LysR transcriptional regulatory family.</text>
</comment>
<dbReference type="Proteomes" id="UP000278222">
    <property type="component" value="Unassembled WGS sequence"/>
</dbReference>
<dbReference type="AlphaFoldDB" id="A0A3N1KM05"/>
<protein>
    <submittedName>
        <fullName evidence="6">LysR family transcriptional regulator</fullName>
    </submittedName>
</protein>
<dbReference type="RefSeq" id="WP_123695195.1">
    <property type="nucleotide sequence ID" value="NZ_AP019700.1"/>
</dbReference>
<keyword evidence="7" id="KW-1185">Reference proteome</keyword>
<feature type="domain" description="HTH lysR-type" evidence="5">
    <location>
        <begin position="1"/>
        <end position="58"/>
    </location>
</feature>
<dbReference type="EMBL" id="RJKX01000018">
    <property type="protein sequence ID" value="ROP81374.1"/>
    <property type="molecule type" value="Genomic_DNA"/>
</dbReference>
<dbReference type="CDD" id="cd05466">
    <property type="entry name" value="PBP2_LTTR_substrate"/>
    <property type="match status" value="1"/>
</dbReference>
<dbReference type="GO" id="GO:0003700">
    <property type="term" value="F:DNA-binding transcription factor activity"/>
    <property type="evidence" value="ECO:0007669"/>
    <property type="project" value="InterPro"/>
</dbReference>
<evidence type="ECO:0000259" key="5">
    <source>
        <dbReference type="PROSITE" id="PS50931"/>
    </source>
</evidence>
<dbReference type="Gene3D" id="3.40.190.290">
    <property type="match status" value="1"/>
</dbReference>
<evidence type="ECO:0000256" key="2">
    <source>
        <dbReference type="ARBA" id="ARBA00023015"/>
    </source>
</evidence>